<dbReference type="PROSITE" id="PS50275">
    <property type="entry name" value="SAC"/>
    <property type="match status" value="1"/>
</dbReference>
<organism evidence="2 3">
    <name type="scientific">Heterodera schachtii</name>
    <name type="common">Sugarbeet cyst nematode worm</name>
    <name type="synonym">Tylenchus schachtii</name>
    <dbReference type="NCBI Taxonomy" id="97005"/>
    <lineage>
        <taxon>Eukaryota</taxon>
        <taxon>Metazoa</taxon>
        <taxon>Ecdysozoa</taxon>
        <taxon>Nematoda</taxon>
        <taxon>Chromadorea</taxon>
        <taxon>Rhabditida</taxon>
        <taxon>Tylenchina</taxon>
        <taxon>Tylenchomorpha</taxon>
        <taxon>Tylenchoidea</taxon>
        <taxon>Heteroderidae</taxon>
        <taxon>Heteroderinae</taxon>
        <taxon>Heterodera</taxon>
    </lineage>
</organism>
<dbReference type="InterPro" id="IPR002013">
    <property type="entry name" value="SAC_dom"/>
</dbReference>
<sequence>MKTFSKVSGNQLRCIAYRSLAFHSTLAVVDRIFLLLKGIFQLINQLIDATTANISVFHHCDLAALEDFELLGDVFAFIGKITVDDISYLLLVSECSEIAEIETVNATLTRVERVCALPVLTDGMIHKKLFDIPSLDGFERLKNRQRNLLKLMSHKVPIKNLPTSPKLIDEIIAFFNQPKSFYFSHNFDITKTLQQSGCLGSSTSDNRFFWNKNLLKEMFVNDGSPIPAFKEWITPLIYGFIEHKSIVFDVDIRAHMTLISRRSVKRAGVRYLRRGIDEDGDVANFVETEFIVCVFGHCLSFVQCRGSVPVFWSQKGFQLKPPLVIDRPLDISLPIFTSHINRLISDYGTPLVLVNLVDQSGKEASLGEVYLQHVLSLGCSDVLYHSFDFHRICGNRGHHKLKELMEALEKNISSIGYCWVDKAGQMVLRQKGIVRTNCVDCLDRTNVVQSAIALVVCLKQCRKLGIIEPISDAPKALIRLLQQMWADHGDFISKQYTGTNALKGDITRSGQRKLTGMVRDGVNSASRYYYSQICDANKQNVIDILLGQQRTAE</sequence>
<reference evidence="2 3" key="1">
    <citation type="submission" date="2024-10" db="EMBL/GenBank/DDBJ databases">
        <authorList>
            <person name="Kim D."/>
        </authorList>
    </citation>
    <scope>NUCLEOTIDE SEQUENCE [LARGE SCALE GENOMIC DNA]</scope>
    <source>
        <strain evidence="2">Taebaek</strain>
    </source>
</reference>
<dbReference type="PANTHER" id="PTHR45662">
    <property type="entry name" value="PHOSPHATIDYLINOSITIDE PHOSPHATASE SAC1"/>
    <property type="match status" value="1"/>
</dbReference>
<dbReference type="Pfam" id="PF02383">
    <property type="entry name" value="Syja_N"/>
    <property type="match status" value="1"/>
</dbReference>
<evidence type="ECO:0000259" key="1">
    <source>
        <dbReference type="PROSITE" id="PS50275"/>
    </source>
</evidence>
<keyword evidence="3" id="KW-1185">Reference proteome</keyword>
<dbReference type="PANTHER" id="PTHR45662:SF8">
    <property type="entry name" value="PHOSPHATIDYLINOSITIDE PHOSPHATASE SAC2"/>
    <property type="match status" value="1"/>
</dbReference>
<feature type="domain" description="SAC" evidence="1">
    <location>
        <begin position="172"/>
        <end position="498"/>
    </location>
</feature>
<proteinExistence type="predicted"/>
<evidence type="ECO:0000313" key="3">
    <source>
        <dbReference type="Proteomes" id="UP001620645"/>
    </source>
</evidence>
<dbReference type="Proteomes" id="UP001620645">
    <property type="component" value="Unassembled WGS sequence"/>
</dbReference>
<accession>A0ABD2IDE9</accession>
<name>A0ABD2IDE9_HETSC</name>
<comment type="caution">
    <text evidence="2">The sequence shown here is derived from an EMBL/GenBank/DDBJ whole genome shotgun (WGS) entry which is preliminary data.</text>
</comment>
<dbReference type="AlphaFoldDB" id="A0ABD2IDE9"/>
<gene>
    <name evidence="2" type="ORF">niasHS_013131</name>
</gene>
<evidence type="ECO:0000313" key="2">
    <source>
        <dbReference type="EMBL" id="KAL3077142.1"/>
    </source>
</evidence>
<protein>
    <recommendedName>
        <fullName evidence="1">SAC domain-containing protein</fullName>
    </recommendedName>
</protein>
<dbReference type="EMBL" id="JBICCN010000327">
    <property type="protein sequence ID" value="KAL3077142.1"/>
    <property type="molecule type" value="Genomic_DNA"/>
</dbReference>